<dbReference type="RefSeq" id="WP_315626236.1">
    <property type="nucleotide sequence ID" value="NZ_JAUHMF010000010.1"/>
</dbReference>
<gene>
    <name evidence="2" type="ORF">QYE77_15040</name>
</gene>
<sequence>MVLIAALGALALATIPIALGWRRSFSDAAMARALGIAAPSRKRFDLETWALQTGTNLKPSQLLLGLFLWTLGGFLAGLLISPVAAVTLAGVGFIFYQSSLSEKRQDFRMAQSRDILRALGLIETMLSQGRSLNDTLEEAARSVGQAGQRVIGDLVQQLRAAPVDDYPQVIRQWTQRWQSPGVDIMGTALIAAFEGRIEIASLVGTLRTNLGAVMDILSRARAASAGAVWQARFIGLVPTGVILFINLIAPEFGRIWTESPVFLIPVVLGSVTSYLLSMNMIRNGLSLEASIGLTRGRVGEIPLDRMGRLL</sequence>
<evidence type="ECO:0008006" key="4">
    <source>
        <dbReference type="Google" id="ProtNLM"/>
    </source>
</evidence>
<evidence type="ECO:0000256" key="1">
    <source>
        <dbReference type="SAM" id="Phobius"/>
    </source>
</evidence>
<organism evidence="2 3">
    <name type="scientific">Thermanaerothrix solaris</name>
    <dbReference type="NCBI Taxonomy" id="3058434"/>
    <lineage>
        <taxon>Bacteria</taxon>
        <taxon>Bacillati</taxon>
        <taxon>Chloroflexota</taxon>
        <taxon>Anaerolineae</taxon>
        <taxon>Anaerolineales</taxon>
        <taxon>Anaerolineaceae</taxon>
        <taxon>Thermanaerothrix</taxon>
    </lineage>
</organism>
<keyword evidence="1" id="KW-0472">Membrane</keyword>
<dbReference type="EMBL" id="JAUHMF010000010">
    <property type="protein sequence ID" value="MDT8899579.1"/>
    <property type="molecule type" value="Genomic_DNA"/>
</dbReference>
<accession>A0ABU3NRX6</accession>
<evidence type="ECO:0000313" key="3">
    <source>
        <dbReference type="Proteomes" id="UP001254165"/>
    </source>
</evidence>
<keyword evidence="2" id="KW-0614">Plasmid</keyword>
<geneLocation type="plasmid" evidence="2">
    <name>p4228-RoL</name>
</geneLocation>
<proteinExistence type="predicted"/>
<comment type="caution">
    <text evidence="2">The sequence shown here is derived from an EMBL/GenBank/DDBJ whole genome shotgun (WGS) entry which is preliminary data.</text>
</comment>
<keyword evidence="3" id="KW-1185">Reference proteome</keyword>
<keyword evidence="1" id="KW-1133">Transmembrane helix</keyword>
<feature type="transmembrane region" description="Helical" evidence="1">
    <location>
        <begin position="66"/>
        <end position="96"/>
    </location>
</feature>
<reference evidence="2 3" key="1">
    <citation type="submission" date="2023-07" db="EMBL/GenBank/DDBJ databases">
        <title>Novel species of Thermanaerothrix with wide hydrolytic capabilities.</title>
        <authorList>
            <person name="Zayulina K.S."/>
            <person name="Podosokorskaya O.A."/>
            <person name="Elcheninov A.G."/>
        </authorList>
    </citation>
    <scope>NUCLEOTIDE SEQUENCE [LARGE SCALE GENOMIC DNA]</scope>
    <source>
        <strain evidence="2 3">4228-RoL</strain>
        <plasmid evidence="2">p4228-RoL</plasmid>
    </source>
</reference>
<name>A0ABU3NRX6_9CHLR</name>
<keyword evidence="1" id="KW-0812">Transmembrane</keyword>
<feature type="transmembrane region" description="Helical" evidence="1">
    <location>
        <begin position="261"/>
        <end position="281"/>
    </location>
</feature>
<protein>
    <recommendedName>
        <fullName evidence="4">Type II secretion system protein GspF domain-containing protein</fullName>
    </recommendedName>
</protein>
<evidence type="ECO:0000313" key="2">
    <source>
        <dbReference type="EMBL" id="MDT8899579.1"/>
    </source>
</evidence>
<feature type="transmembrane region" description="Helical" evidence="1">
    <location>
        <begin position="229"/>
        <end position="249"/>
    </location>
</feature>
<dbReference type="Proteomes" id="UP001254165">
    <property type="component" value="Unassembled WGS sequence"/>
</dbReference>